<feature type="region of interest" description="Disordered" evidence="5">
    <location>
        <begin position="203"/>
        <end position="242"/>
    </location>
</feature>
<dbReference type="PANTHER" id="PTHR13153">
    <property type="entry name" value="CGTHBA PROTEIN -14 GENE PROTEIN"/>
    <property type="match status" value="1"/>
</dbReference>
<keyword evidence="4" id="KW-0469">Meiosis</keyword>
<feature type="region of interest" description="Disordered" evidence="5">
    <location>
        <begin position="30"/>
        <end position="63"/>
    </location>
</feature>
<name>A0A1E4SP46_9ASCO</name>
<dbReference type="STRING" id="984487.A0A1E4SP46"/>
<sequence>MSFNLPNPSLLGILLIISTHSGPQLVFNYPTNLSGEANDGQVTSDEEDEDEEGHDADPEQTLTHNQNLPKVSEALSPNPSLAPKLKSTVITKFKSSEWDSHHLDFYMGTKKDLLLFLDEQELTRKNYQSEKNYTTDADEESTSKSTSKNKSIFGVEPTYLCEMLSPPKNMCNSRFEIMVDNKIFLGLPIHKYANGNWRLRKGDRETTVRSKKDSSSREKPERIDSDSNNEEPFKSSNGIDLKGTGKAGSTSINMFHLVFIMNPPVIESTYRVDEMFHYVISRLSLVLRYEQLKYDYISLQVKLIINLKEQYTEEYGLTQHLISKSSLCKLICDCYNSISQSKIANLSVNNKLRSFQIPIKTEFHSLPEVSVPFIPGSHLSSTVNLLENSGLISVGETTRYSQSSQIDPSYLSTLDQEDGTNSSDDVIFFALLLLDDPESIIRDIKTEQDSTLARFIRMIKPTESLLKLTLRNTSLDRMQIKSFAFHLIYWRRARVIQPLSTRSTYIISPMSPITINLFNDIKRFKKAHPAIPSLPNFLKLLSPKSRKPQQFASVIPSKDHRDIYLEALGWLIRYGYVTQLQTFIWLKISRNVKIKVDEDLENENATKKRSSVSKKAAVGGTDNTSKDVKRPILPPQDHEVAKKNVDDEIDKMKEILKAVNSGHNVSVEEDDDTIILDPGRATALERRWINKIIFEECKLSSELIAIFYKLLKYMNGKSPLELLLLKENVSRGDLRKLLFAIEDHIISVRHW</sequence>
<evidence type="ECO:0000259" key="7">
    <source>
        <dbReference type="Pfam" id="PF24064"/>
    </source>
</evidence>
<dbReference type="OrthoDB" id="18648at2759"/>
<dbReference type="RefSeq" id="XP_020066309.1">
    <property type="nucleotide sequence ID" value="XM_020209945.1"/>
</dbReference>
<evidence type="ECO:0000256" key="1">
    <source>
        <dbReference type="ARBA" id="ARBA00010546"/>
    </source>
</evidence>
<feature type="signal peptide" evidence="6">
    <location>
        <begin position="1"/>
        <end position="21"/>
    </location>
</feature>
<evidence type="ECO:0000313" key="8">
    <source>
        <dbReference type="EMBL" id="ODV81187.1"/>
    </source>
</evidence>
<proteinExistence type="inferred from homology"/>
<dbReference type="Proteomes" id="UP000094285">
    <property type="component" value="Unassembled WGS sequence"/>
</dbReference>
<feature type="domain" description="GATOR1 complex protein NPRL3 C-terminal HTH" evidence="7">
    <location>
        <begin position="682"/>
        <end position="746"/>
    </location>
</feature>
<dbReference type="InterPro" id="IPR056603">
    <property type="entry name" value="HTH_NPRL3"/>
</dbReference>
<dbReference type="AlphaFoldDB" id="A0A1E4SP46"/>
<organism evidence="8 9">
    <name type="scientific">Suhomyces tanzawaensis NRRL Y-17324</name>
    <dbReference type="NCBI Taxonomy" id="984487"/>
    <lineage>
        <taxon>Eukaryota</taxon>
        <taxon>Fungi</taxon>
        <taxon>Dikarya</taxon>
        <taxon>Ascomycota</taxon>
        <taxon>Saccharomycotina</taxon>
        <taxon>Pichiomycetes</taxon>
        <taxon>Debaryomycetaceae</taxon>
        <taxon>Suhomyces</taxon>
    </lineage>
</organism>
<gene>
    <name evidence="8" type="ORF">CANTADRAFT_5149</name>
</gene>
<protein>
    <recommendedName>
        <fullName evidence="2 4">Nitrogen permease regulator 3</fullName>
    </recommendedName>
    <alternativeName>
        <fullName evidence="3 4">Required for meiotic nuclear division protein 11</fullName>
    </alternativeName>
</protein>
<feature type="compositionally biased region" description="Acidic residues" evidence="5">
    <location>
        <begin position="44"/>
        <end position="54"/>
    </location>
</feature>
<dbReference type="InterPro" id="IPR005365">
    <property type="entry name" value="Npr3"/>
</dbReference>
<dbReference type="GO" id="GO:0010508">
    <property type="term" value="P:positive regulation of autophagy"/>
    <property type="evidence" value="ECO:0007669"/>
    <property type="project" value="TreeGrafter"/>
</dbReference>
<dbReference type="GO" id="GO:1990130">
    <property type="term" value="C:GATOR1 complex"/>
    <property type="evidence" value="ECO:0007669"/>
    <property type="project" value="TreeGrafter"/>
</dbReference>
<comment type="function">
    <text evidence="4">Mediates inactivation of the TORC1 complex in response to amino acid starvation. Required for meiotic nuclear division.</text>
</comment>
<feature type="compositionally biased region" description="Polar residues" evidence="5">
    <location>
        <begin position="30"/>
        <end position="43"/>
    </location>
</feature>
<dbReference type="GO" id="GO:1904262">
    <property type="term" value="P:negative regulation of TORC1 signaling"/>
    <property type="evidence" value="ECO:0007669"/>
    <property type="project" value="TreeGrafter"/>
</dbReference>
<dbReference type="PANTHER" id="PTHR13153:SF5">
    <property type="entry name" value="GATOR COMPLEX PROTEIN NPRL3"/>
    <property type="match status" value="1"/>
</dbReference>
<evidence type="ECO:0000256" key="2">
    <source>
        <dbReference type="ARBA" id="ARBA00017880"/>
    </source>
</evidence>
<dbReference type="GO" id="GO:0005774">
    <property type="term" value="C:vacuolar membrane"/>
    <property type="evidence" value="ECO:0007669"/>
    <property type="project" value="UniProtKB-SubCell"/>
</dbReference>
<dbReference type="GeneID" id="30984081"/>
<dbReference type="GO" id="GO:0034198">
    <property type="term" value="P:cellular response to amino acid starvation"/>
    <property type="evidence" value="ECO:0007669"/>
    <property type="project" value="TreeGrafter"/>
</dbReference>
<dbReference type="Pfam" id="PF24064">
    <property type="entry name" value="HTH_NPRL3"/>
    <property type="match status" value="1"/>
</dbReference>
<dbReference type="GO" id="GO:0051321">
    <property type="term" value="P:meiotic cell cycle"/>
    <property type="evidence" value="ECO:0007669"/>
    <property type="project" value="UniProtKB-UniRule"/>
</dbReference>
<accession>A0A1E4SP46</accession>
<dbReference type="Pfam" id="PF03666">
    <property type="entry name" value="NPR3"/>
    <property type="match status" value="1"/>
</dbReference>
<evidence type="ECO:0000256" key="6">
    <source>
        <dbReference type="SAM" id="SignalP"/>
    </source>
</evidence>
<keyword evidence="9" id="KW-1185">Reference proteome</keyword>
<evidence type="ECO:0000313" key="9">
    <source>
        <dbReference type="Proteomes" id="UP000094285"/>
    </source>
</evidence>
<feature type="region of interest" description="Disordered" evidence="5">
    <location>
        <begin position="603"/>
        <end position="632"/>
    </location>
</feature>
<comment type="subcellular location">
    <subcellularLocation>
        <location evidence="4">Vacuole membrane</location>
        <topology evidence="4">Peripheral membrane protein</topology>
    </subcellularLocation>
</comment>
<dbReference type="EMBL" id="KV453910">
    <property type="protein sequence ID" value="ODV81187.1"/>
    <property type="molecule type" value="Genomic_DNA"/>
</dbReference>
<evidence type="ECO:0000256" key="3">
    <source>
        <dbReference type="ARBA" id="ARBA00030028"/>
    </source>
</evidence>
<comment type="similarity">
    <text evidence="1 4">Belongs to the NPR3 family.</text>
</comment>
<feature type="region of interest" description="Disordered" evidence="5">
    <location>
        <begin position="127"/>
        <end position="149"/>
    </location>
</feature>
<feature type="chain" id="PRO_5009162857" description="Nitrogen permease regulator 3" evidence="6">
    <location>
        <begin position="22"/>
        <end position="751"/>
    </location>
</feature>
<reference evidence="9" key="1">
    <citation type="submission" date="2016-05" db="EMBL/GenBank/DDBJ databases">
        <title>Comparative genomics of biotechnologically important yeasts.</title>
        <authorList>
            <consortium name="DOE Joint Genome Institute"/>
            <person name="Riley R."/>
            <person name="Haridas S."/>
            <person name="Wolfe K.H."/>
            <person name="Lopes M.R."/>
            <person name="Hittinger C.T."/>
            <person name="Goker M."/>
            <person name="Salamov A."/>
            <person name="Wisecaver J."/>
            <person name="Long T.M."/>
            <person name="Aerts A.L."/>
            <person name="Barry K."/>
            <person name="Choi C."/>
            <person name="Clum A."/>
            <person name="Coughlan A.Y."/>
            <person name="Deshpande S."/>
            <person name="Douglass A.P."/>
            <person name="Hanson S.J."/>
            <person name="Klenk H.-P."/>
            <person name="Labutti K."/>
            <person name="Lapidus A."/>
            <person name="Lindquist E."/>
            <person name="Lipzen A."/>
            <person name="Meier-Kolthoff J.P."/>
            <person name="Ohm R.A."/>
            <person name="Otillar R.P."/>
            <person name="Pangilinan J."/>
            <person name="Peng Y."/>
            <person name="Rokas A."/>
            <person name="Rosa C.A."/>
            <person name="Scheuner C."/>
            <person name="Sibirny A.A."/>
            <person name="Slot J.C."/>
            <person name="Stielow J.B."/>
            <person name="Sun H."/>
            <person name="Kurtzman C.P."/>
            <person name="Blackwell M."/>
            <person name="Grigoriev I.V."/>
            <person name="Jeffries T.W."/>
        </authorList>
    </citation>
    <scope>NUCLEOTIDE SEQUENCE [LARGE SCALE GENOMIC DNA]</scope>
    <source>
        <strain evidence="9">NRRL Y-17324</strain>
    </source>
</reference>
<evidence type="ECO:0000256" key="4">
    <source>
        <dbReference type="RuleBase" id="RU368069"/>
    </source>
</evidence>
<keyword evidence="4 6" id="KW-0732">Signal</keyword>
<feature type="compositionally biased region" description="Basic and acidic residues" evidence="5">
    <location>
        <begin position="203"/>
        <end position="225"/>
    </location>
</feature>
<evidence type="ECO:0000256" key="5">
    <source>
        <dbReference type="SAM" id="MobiDB-lite"/>
    </source>
</evidence>
<dbReference type="GO" id="GO:0038202">
    <property type="term" value="P:TORC1 signaling"/>
    <property type="evidence" value="ECO:0007669"/>
    <property type="project" value="TreeGrafter"/>
</dbReference>